<evidence type="ECO:0000256" key="3">
    <source>
        <dbReference type="ARBA" id="ARBA00022692"/>
    </source>
</evidence>
<feature type="transmembrane region" description="Helical" evidence="6">
    <location>
        <begin position="247"/>
        <end position="270"/>
    </location>
</feature>
<dbReference type="InterPro" id="IPR036259">
    <property type="entry name" value="MFS_trans_sf"/>
</dbReference>
<dbReference type="PANTHER" id="PTHR23513:SF19">
    <property type="entry name" value="MAJOR FACILITATOR SUPERFAMILY (MFS) PROFILE DOMAIN-CONTAINING PROTEIN"/>
    <property type="match status" value="1"/>
</dbReference>
<organism evidence="7 8">
    <name type="scientific">Bacillus halotolerans</name>
    <dbReference type="NCBI Taxonomy" id="260554"/>
    <lineage>
        <taxon>Bacteria</taxon>
        <taxon>Bacillati</taxon>
        <taxon>Bacillota</taxon>
        <taxon>Bacilli</taxon>
        <taxon>Bacillales</taxon>
        <taxon>Bacillaceae</taxon>
        <taxon>Bacillus</taxon>
    </lineage>
</organism>
<feature type="transmembrane region" description="Helical" evidence="6">
    <location>
        <begin position="44"/>
        <end position="64"/>
    </location>
</feature>
<protein>
    <submittedName>
        <fullName evidence="7">MFS transporter</fullName>
    </submittedName>
</protein>
<feature type="transmembrane region" description="Helical" evidence="6">
    <location>
        <begin position="98"/>
        <end position="119"/>
    </location>
</feature>
<keyword evidence="4 6" id="KW-1133">Transmembrane helix</keyword>
<feature type="transmembrane region" description="Helical" evidence="6">
    <location>
        <begin position="302"/>
        <end position="321"/>
    </location>
</feature>
<keyword evidence="8" id="KW-1185">Reference proteome</keyword>
<evidence type="ECO:0000313" key="7">
    <source>
        <dbReference type="EMBL" id="WAT19543.1"/>
    </source>
</evidence>
<feature type="transmembrane region" description="Helical" evidence="6">
    <location>
        <begin position="140"/>
        <end position="156"/>
    </location>
</feature>
<dbReference type="Pfam" id="PF07690">
    <property type="entry name" value="MFS_1"/>
    <property type="match status" value="1"/>
</dbReference>
<gene>
    <name evidence="7" type="ORF">O0R52_10975</name>
</gene>
<dbReference type="PANTHER" id="PTHR23513">
    <property type="entry name" value="INTEGRAL MEMBRANE EFFLUX PROTEIN-RELATED"/>
    <property type="match status" value="1"/>
</dbReference>
<evidence type="ECO:0000313" key="8">
    <source>
        <dbReference type="Proteomes" id="UP001164713"/>
    </source>
</evidence>
<accession>A0ABY7HW99</accession>
<feature type="transmembrane region" description="Helical" evidence="6">
    <location>
        <begin position="277"/>
        <end position="296"/>
    </location>
</feature>
<feature type="transmembrane region" description="Helical" evidence="6">
    <location>
        <begin position="367"/>
        <end position="389"/>
    </location>
</feature>
<feature type="transmembrane region" description="Helical" evidence="6">
    <location>
        <begin position="71"/>
        <end position="92"/>
    </location>
</feature>
<feature type="transmembrane region" description="Helical" evidence="6">
    <location>
        <begin position="12"/>
        <end position="32"/>
    </location>
</feature>
<evidence type="ECO:0000256" key="2">
    <source>
        <dbReference type="ARBA" id="ARBA00022475"/>
    </source>
</evidence>
<keyword evidence="3 6" id="KW-0812">Transmembrane</keyword>
<reference evidence="7" key="1">
    <citation type="submission" date="2022-12" db="EMBL/GenBank/DDBJ databases">
        <title>Genomic of Bacillus halotolerans.</title>
        <authorList>
            <person name="Xu G."/>
            <person name="Ding Y."/>
        </authorList>
    </citation>
    <scope>NUCLEOTIDE SEQUENCE</scope>
    <source>
        <strain evidence="7">B13</strain>
    </source>
</reference>
<comment type="subcellular location">
    <subcellularLocation>
        <location evidence="1">Cell membrane</location>
        <topology evidence="1">Multi-pass membrane protein</topology>
    </subcellularLocation>
</comment>
<keyword evidence="5 6" id="KW-0472">Membrane</keyword>
<dbReference type="Gene3D" id="1.20.1250.20">
    <property type="entry name" value="MFS general substrate transporter like domains"/>
    <property type="match status" value="1"/>
</dbReference>
<feature type="transmembrane region" description="Helical" evidence="6">
    <location>
        <begin position="162"/>
        <end position="179"/>
    </location>
</feature>
<evidence type="ECO:0000256" key="5">
    <source>
        <dbReference type="ARBA" id="ARBA00023136"/>
    </source>
</evidence>
<sequence>MKNNFLKFILSFSFSTLSDTLYIVVATTYIYFLTDSLTLASLPVVLAMIAFSGGSFFVGWVLSLTSNLKKLYLISSIIKLVLLLMFFIVLYINNLSLYFLVIILIPFTSGINQSLNYSIIPIVEDNNVKGNSTLTITRNLINLIAWSSGGMLVSLLNYHYVTVISLILLLLSIIIFSTLDKNKLYLSNYQQKKQKKNSKSILKLILKNKKLKMLFISEVFFLLGGGIWTSSFILAYVINILHRDEVWWGYLTATFLCGSIIGGLVVLRLNNFLKKRLLFSLLIASIFYSVVVLGYILNTSFFIAALLFLMFGVPTNLKEVAQVTIIQNNAGNTENRVKLFSLYNVMDSVIHAGSIVILGRIADLYGIVSSFGLSFVLCSVGLLIMLIYFPKINLDDHEKPTTNYTI</sequence>
<feature type="transmembrane region" description="Helical" evidence="6">
    <location>
        <begin position="219"/>
        <end position="241"/>
    </location>
</feature>
<dbReference type="EMBL" id="CP114066">
    <property type="protein sequence ID" value="WAT19543.1"/>
    <property type="molecule type" value="Genomic_DNA"/>
</dbReference>
<evidence type="ECO:0000256" key="6">
    <source>
        <dbReference type="SAM" id="Phobius"/>
    </source>
</evidence>
<dbReference type="SUPFAM" id="SSF103473">
    <property type="entry name" value="MFS general substrate transporter"/>
    <property type="match status" value="1"/>
</dbReference>
<evidence type="ECO:0000256" key="4">
    <source>
        <dbReference type="ARBA" id="ARBA00022989"/>
    </source>
</evidence>
<keyword evidence="2" id="KW-1003">Cell membrane</keyword>
<proteinExistence type="predicted"/>
<evidence type="ECO:0000256" key="1">
    <source>
        <dbReference type="ARBA" id="ARBA00004651"/>
    </source>
</evidence>
<dbReference type="RefSeq" id="WP_269107219.1">
    <property type="nucleotide sequence ID" value="NZ_CP114066.1"/>
</dbReference>
<dbReference type="Proteomes" id="UP001164713">
    <property type="component" value="Chromosome"/>
</dbReference>
<feature type="transmembrane region" description="Helical" evidence="6">
    <location>
        <begin position="342"/>
        <end position="361"/>
    </location>
</feature>
<dbReference type="InterPro" id="IPR011701">
    <property type="entry name" value="MFS"/>
</dbReference>
<name>A0ABY7HW99_9BACI</name>